<keyword evidence="1" id="KW-1133">Transmembrane helix</keyword>
<protein>
    <submittedName>
        <fullName evidence="2">Uncharacterized protein</fullName>
    </submittedName>
</protein>
<comment type="caution">
    <text evidence="2">The sequence shown here is derived from an EMBL/GenBank/DDBJ whole genome shotgun (WGS) entry which is preliminary data.</text>
</comment>
<gene>
    <name evidence="2" type="ORF">IV203_036096</name>
</gene>
<reference evidence="2" key="2">
    <citation type="submission" date="2021-04" db="EMBL/GenBank/DDBJ databases">
        <authorList>
            <person name="Podell S."/>
        </authorList>
    </citation>
    <scope>NUCLEOTIDE SEQUENCE</scope>
    <source>
        <strain evidence="2">Hildebrandi</strain>
    </source>
</reference>
<evidence type="ECO:0000313" key="3">
    <source>
        <dbReference type="Proteomes" id="UP000693970"/>
    </source>
</evidence>
<accession>A0A9K3LHE8</accession>
<proteinExistence type="predicted"/>
<evidence type="ECO:0000313" key="2">
    <source>
        <dbReference type="EMBL" id="KAG7360996.1"/>
    </source>
</evidence>
<dbReference type="OrthoDB" id="41972at2759"/>
<reference evidence="2" key="1">
    <citation type="journal article" date="2021" name="Sci. Rep.">
        <title>Diploid genomic architecture of Nitzschia inconspicua, an elite biomass production diatom.</title>
        <authorList>
            <person name="Oliver A."/>
            <person name="Podell S."/>
            <person name="Pinowska A."/>
            <person name="Traller J.C."/>
            <person name="Smith S.R."/>
            <person name="McClure R."/>
            <person name="Beliaev A."/>
            <person name="Bohutskyi P."/>
            <person name="Hill E.A."/>
            <person name="Rabines A."/>
            <person name="Zheng H."/>
            <person name="Allen L.Z."/>
            <person name="Kuo A."/>
            <person name="Grigoriev I.V."/>
            <person name="Allen A.E."/>
            <person name="Hazlebeck D."/>
            <person name="Allen E.E."/>
        </authorList>
    </citation>
    <scope>NUCLEOTIDE SEQUENCE</scope>
    <source>
        <strain evidence="2">Hildebrandi</strain>
    </source>
</reference>
<keyword evidence="1" id="KW-0812">Transmembrane</keyword>
<feature type="transmembrane region" description="Helical" evidence="1">
    <location>
        <begin position="12"/>
        <end position="33"/>
    </location>
</feature>
<organism evidence="2 3">
    <name type="scientific">Nitzschia inconspicua</name>
    <dbReference type="NCBI Taxonomy" id="303405"/>
    <lineage>
        <taxon>Eukaryota</taxon>
        <taxon>Sar</taxon>
        <taxon>Stramenopiles</taxon>
        <taxon>Ochrophyta</taxon>
        <taxon>Bacillariophyta</taxon>
        <taxon>Bacillariophyceae</taxon>
        <taxon>Bacillariophycidae</taxon>
        <taxon>Bacillariales</taxon>
        <taxon>Bacillariaceae</taxon>
        <taxon>Nitzschia</taxon>
    </lineage>
</organism>
<dbReference type="AlphaFoldDB" id="A0A9K3LHE8"/>
<dbReference type="Proteomes" id="UP000693970">
    <property type="component" value="Unassembled WGS sequence"/>
</dbReference>
<keyword evidence="1" id="KW-0472">Membrane</keyword>
<evidence type="ECO:0000256" key="1">
    <source>
        <dbReference type="SAM" id="Phobius"/>
    </source>
</evidence>
<name>A0A9K3LHE8_9STRA</name>
<sequence>MIRGIDKVHAVGVWVFASIYHVFLCVSLVSSLLRPGMSPPRHRSDMSGLTVRNGCCCWQFGSCITTTPLYHHPPRSAARRWNGNYQHVSRKWKDISKSKKMWLNVTTTTTTTSGTATTVTTAVTMLLEKKRMESLQHVLTKAVLWKLFYDDYDRMDIECDIGDPDYLPDVVGWKGMDPSPLFWGESGRMKPQKALDLMQRYPHARIVHCRWGMDIDTFARPMLEFLLQQHEEGRLDHPGNWWHGTFTFASLPQDVWRFFDEETGEISVTKEDLEWKDLDINAVLTVSELSNKTDDR</sequence>
<dbReference type="EMBL" id="JAGRRH010000013">
    <property type="protein sequence ID" value="KAG7360996.1"/>
    <property type="molecule type" value="Genomic_DNA"/>
</dbReference>
<keyword evidence="3" id="KW-1185">Reference proteome</keyword>